<comment type="caution">
    <text evidence="2">The sequence shown here is derived from an EMBL/GenBank/DDBJ whole genome shotgun (WGS) entry which is preliminary data.</text>
</comment>
<dbReference type="Proteomes" id="UP000287188">
    <property type="component" value="Unassembled WGS sequence"/>
</dbReference>
<evidence type="ECO:0000259" key="1">
    <source>
        <dbReference type="Pfam" id="PF00561"/>
    </source>
</evidence>
<dbReference type="InterPro" id="IPR029058">
    <property type="entry name" value="AB_hydrolase_fold"/>
</dbReference>
<evidence type="ECO:0000313" key="3">
    <source>
        <dbReference type="Proteomes" id="UP000287188"/>
    </source>
</evidence>
<evidence type="ECO:0000313" key="2">
    <source>
        <dbReference type="EMBL" id="GCE22130.1"/>
    </source>
</evidence>
<dbReference type="SUPFAM" id="SSF53474">
    <property type="entry name" value="alpha/beta-Hydrolases"/>
    <property type="match status" value="1"/>
</dbReference>
<name>A0A402ASP5_9CHLR</name>
<dbReference type="EMBL" id="BIFS01000002">
    <property type="protein sequence ID" value="GCE22130.1"/>
    <property type="molecule type" value="Genomic_DNA"/>
</dbReference>
<feature type="domain" description="AB hydrolase-1" evidence="1">
    <location>
        <begin position="87"/>
        <end position="140"/>
    </location>
</feature>
<dbReference type="Pfam" id="PF00561">
    <property type="entry name" value="Abhydrolase_1"/>
    <property type="match status" value="1"/>
</dbReference>
<proteinExistence type="predicted"/>
<sequence>MALRDTSRLICGLVLINAAGIQVEGHPVVDVATLKPDELSALSFHNPAAFRVDPATITPEQVELRKANLRTLYVYDQGQGMGDLKLRRRLRRVSIPVLVVWGESDRVIDPEYGRAYAQAFPNARFELIPEAGHLPHIEQPERLLPLVRGFAISSRTTV</sequence>
<dbReference type="InterPro" id="IPR000073">
    <property type="entry name" value="AB_hydrolase_1"/>
</dbReference>
<dbReference type="PANTHER" id="PTHR43689:SF8">
    <property type="entry name" value="ALPHA_BETA-HYDROLASES SUPERFAMILY PROTEIN"/>
    <property type="match status" value="1"/>
</dbReference>
<dbReference type="Gene3D" id="3.40.50.1820">
    <property type="entry name" value="alpha/beta hydrolase"/>
    <property type="match status" value="1"/>
</dbReference>
<gene>
    <name evidence="2" type="ORF">KDK_59300</name>
</gene>
<protein>
    <recommendedName>
        <fullName evidence="1">AB hydrolase-1 domain-containing protein</fullName>
    </recommendedName>
</protein>
<accession>A0A402ASP5</accession>
<dbReference type="AlphaFoldDB" id="A0A402ASP5"/>
<keyword evidence="3" id="KW-1185">Reference proteome</keyword>
<reference evidence="3" key="1">
    <citation type="submission" date="2018-12" db="EMBL/GenBank/DDBJ databases">
        <title>Tengunoibacter tsumagoiensis gen. nov., sp. nov., Dictyobacter kobayashii sp. nov., D. alpinus sp. nov., and D. joshuensis sp. nov. and description of Dictyobacteraceae fam. nov. within the order Ktedonobacterales isolated from Tengu-no-mugimeshi.</title>
        <authorList>
            <person name="Wang C.M."/>
            <person name="Zheng Y."/>
            <person name="Sakai Y."/>
            <person name="Toyoda A."/>
            <person name="Minakuchi Y."/>
            <person name="Abe K."/>
            <person name="Yokota A."/>
            <person name="Yabe S."/>
        </authorList>
    </citation>
    <scope>NUCLEOTIDE SEQUENCE [LARGE SCALE GENOMIC DNA]</scope>
    <source>
        <strain evidence="3">Uno11</strain>
    </source>
</reference>
<organism evidence="2 3">
    <name type="scientific">Dictyobacter kobayashii</name>
    <dbReference type="NCBI Taxonomy" id="2014872"/>
    <lineage>
        <taxon>Bacteria</taxon>
        <taxon>Bacillati</taxon>
        <taxon>Chloroflexota</taxon>
        <taxon>Ktedonobacteria</taxon>
        <taxon>Ktedonobacterales</taxon>
        <taxon>Dictyobacteraceae</taxon>
        <taxon>Dictyobacter</taxon>
    </lineage>
</organism>
<dbReference type="PANTHER" id="PTHR43689">
    <property type="entry name" value="HYDROLASE"/>
    <property type="match status" value="1"/>
</dbReference>